<dbReference type="PROSITE" id="PS00517">
    <property type="entry name" value="RNASE_3_1"/>
    <property type="match status" value="1"/>
</dbReference>
<dbReference type="SUPFAM" id="SSF54768">
    <property type="entry name" value="dsRNA-binding domain-like"/>
    <property type="match status" value="1"/>
</dbReference>
<evidence type="ECO:0000259" key="13">
    <source>
        <dbReference type="PROSITE" id="PS50137"/>
    </source>
</evidence>
<evidence type="ECO:0000256" key="10">
    <source>
        <dbReference type="ARBA" id="ARBA00022884"/>
    </source>
</evidence>
<dbReference type="GO" id="GO:0005737">
    <property type="term" value="C:cytoplasm"/>
    <property type="evidence" value="ECO:0007669"/>
    <property type="project" value="TreeGrafter"/>
</dbReference>
<keyword evidence="8" id="KW-0378">Hydrolase</keyword>
<dbReference type="Proteomes" id="UP000327013">
    <property type="component" value="Chromosome 2"/>
</dbReference>
<evidence type="ECO:0008006" key="18">
    <source>
        <dbReference type="Google" id="ProtNLM"/>
    </source>
</evidence>
<dbReference type="GO" id="GO:0005634">
    <property type="term" value="C:nucleus"/>
    <property type="evidence" value="ECO:0007669"/>
    <property type="project" value="TreeGrafter"/>
</dbReference>
<dbReference type="PANTHER" id="PTHR14950">
    <property type="entry name" value="DICER-RELATED"/>
    <property type="match status" value="1"/>
</dbReference>
<dbReference type="SUPFAM" id="SSF69065">
    <property type="entry name" value="RNase III domain-like"/>
    <property type="match status" value="2"/>
</dbReference>
<dbReference type="GO" id="GO:0030422">
    <property type="term" value="P:siRNA processing"/>
    <property type="evidence" value="ECO:0007669"/>
    <property type="project" value="TreeGrafter"/>
</dbReference>
<dbReference type="Pfam" id="PF00636">
    <property type="entry name" value="Ribonuclease_3"/>
    <property type="match status" value="2"/>
</dbReference>
<dbReference type="Gene3D" id="3.30.160.20">
    <property type="match status" value="1"/>
</dbReference>
<evidence type="ECO:0000256" key="3">
    <source>
        <dbReference type="ARBA" id="ARBA00022722"/>
    </source>
</evidence>
<evidence type="ECO:0000256" key="11">
    <source>
        <dbReference type="ARBA" id="ARBA00023211"/>
    </source>
</evidence>
<comment type="cofactor">
    <cofactor evidence="2">
        <name>Mg(2+)</name>
        <dbReference type="ChEBI" id="CHEBI:18420"/>
    </cofactor>
</comment>
<proteinExistence type="predicted"/>
<evidence type="ECO:0000256" key="8">
    <source>
        <dbReference type="ARBA" id="ARBA00022801"/>
    </source>
</evidence>
<evidence type="ECO:0000313" key="17">
    <source>
        <dbReference type="Proteomes" id="UP000327013"/>
    </source>
</evidence>
<evidence type="ECO:0000259" key="15">
    <source>
        <dbReference type="PROSITE" id="PS50821"/>
    </source>
</evidence>
<dbReference type="FunFam" id="1.10.1520.10:FF:000013">
    <property type="entry name" value="Endoribonuclease Dicer homolog 2"/>
    <property type="match status" value="1"/>
</dbReference>
<sequence length="781" mass="89631">MNQTTCLEPSKKHHEIGDLTDIVVEQGTAQECGNEHYVDDQPSYFPPELVGCVRKNSQTNYHCYLIEFKQNFVYDVPVQDIMLAMRSKLDPEVASSMHFDLEVRRGSLSVNFKYVGVIHLSPDQVLLCRTFQVTLFRVLKDRNLNNLKDLLDEDCSGDNIEIDYLLLPATGKDGRPLIDWTCVTSVHFSCEMFWENHLNCSYPKGYARSAQTIDGSVCTCMLQNSLVYTPHCGQVYCTAGILELNGNSLLNLRDGRMITYKEYFDQHGIKLHFDHESLLNGRHIFQVQNYLHRYRIQKEKESSRSTVELPPELCKIIMSPISITTFYSFSFLPSIMHRLESLLIAFNFKRMHLDHCKQNDVIPTIKVLEAITTKKCQEAFHLESLETLGDSFLKYAASQQLFKTYQNEQEGFLSAKKEKIISNVALCKFGCDRKLPGFIRNEQFDPKKWIIPGDRSQSYALREELLLSTRKIYVRESRKVKNKRVADVVEALIGAFLSVGGETAAILFMDWMGIKVDFHTTPYEYERLFHVHAEKHLNVRDLQSLLNYSFHDPSLLLEALTHGSYILPEFPRCYQRLEFLGDAVLDYLVTLHFYNEYPGLSPELLTDMRSASTNNDCYARSTVKSNLHNYILYSSEELHRHVLETVNNFEKLSSDSTFGWESETTFPKVLGDVIESLAGAILVDSGYNKEKVFESIRPLLEPLITPETVMPHPVKELNELCQTRHYNKKEPIKSRNEGMASITIEVKANGISFKHTATASDTRTAKKIASREVLKSLKRSL</sequence>
<feature type="domain" description="RNase III" evidence="14">
    <location>
        <begin position="369"/>
        <end position="501"/>
    </location>
</feature>
<dbReference type="InterPro" id="IPR003100">
    <property type="entry name" value="PAZ_dom"/>
</dbReference>
<feature type="domain" description="RNase III" evidence="14">
    <location>
        <begin position="539"/>
        <end position="686"/>
    </location>
</feature>
<dbReference type="PROSITE" id="PS50137">
    <property type="entry name" value="DS_RBD"/>
    <property type="match status" value="1"/>
</dbReference>
<keyword evidence="7" id="KW-0255">Endonuclease</keyword>
<protein>
    <recommendedName>
        <fullName evidence="18">RNase III domain-containing protein</fullName>
    </recommendedName>
</protein>
<dbReference type="AlphaFoldDB" id="A0A5N6QTI3"/>
<keyword evidence="17" id="KW-1185">Reference proteome</keyword>
<dbReference type="PROSITE" id="PS50821">
    <property type="entry name" value="PAZ"/>
    <property type="match status" value="1"/>
</dbReference>
<keyword evidence="11" id="KW-0464">Manganese</keyword>
<dbReference type="OrthoDB" id="6513042at2759"/>
<evidence type="ECO:0000256" key="12">
    <source>
        <dbReference type="PROSITE-ProRule" id="PRU00266"/>
    </source>
</evidence>
<evidence type="ECO:0000259" key="14">
    <source>
        <dbReference type="PROSITE" id="PS50142"/>
    </source>
</evidence>
<accession>A0A5N6QTI3</accession>
<dbReference type="SUPFAM" id="SSF101690">
    <property type="entry name" value="PAZ domain"/>
    <property type="match status" value="1"/>
</dbReference>
<keyword evidence="6" id="KW-0547">Nucleotide-binding</keyword>
<dbReference type="Pfam" id="PF02170">
    <property type="entry name" value="PAZ"/>
    <property type="match status" value="1"/>
</dbReference>
<dbReference type="PANTHER" id="PTHR14950:SF70">
    <property type="entry name" value="ENDORIBONUCLEASE DICER HOMOLOG 2"/>
    <property type="match status" value="1"/>
</dbReference>
<dbReference type="FunFam" id="1.10.1520.10:FF:000004">
    <property type="entry name" value="Endoribonuclease dicer-like 1"/>
    <property type="match status" value="1"/>
</dbReference>
<reference evidence="16 17" key="1">
    <citation type="submission" date="2019-06" db="EMBL/GenBank/DDBJ databases">
        <title>A chromosomal-level reference genome of Carpinus fangiana (Coryloideae, Betulaceae).</title>
        <authorList>
            <person name="Yang X."/>
            <person name="Wang Z."/>
            <person name="Zhang L."/>
            <person name="Hao G."/>
            <person name="Liu J."/>
            <person name="Yang Y."/>
        </authorList>
    </citation>
    <scope>NUCLEOTIDE SEQUENCE [LARGE SCALE GENOMIC DNA]</scope>
    <source>
        <strain evidence="16">Cfa_2016G</strain>
        <tissue evidence="16">Leaf</tissue>
    </source>
</reference>
<gene>
    <name evidence="16" type="ORF">FH972_006239</name>
</gene>
<dbReference type="PROSITE" id="PS50142">
    <property type="entry name" value="RNASE_3_2"/>
    <property type="match status" value="2"/>
</dbReference>
<keyword evidence="10 12" id="KW-0694">RNA-binding</keyword>
<keyword evidence="5" id="KW-0677">Repeat</keyword>
<evidence type="ECO:0000256" key="6">
    <source>
        <dbReference type="ARBA" id="ARBA00022741"/>
    </source>
</evidence>
<dbReference type="SMART" id="SM00535">
    <property type="entry name" value="RIBOc"/>
    <property type="match status" value="2"/>
</dbReference>
<feature type="domain" description="PAZ" evidence="15">
    <location>
        <begin position="197"/>
        <end position="318"/>
    </location>
</feature>
<dbReference type="SMART" id="SM00949">
    <property type="entry name" value="PAZ"/>
    <property type="match status" value="1"/>
</dbReference>
<evidence type="ECO:0000256" key="9">
    <source>
        <dbReference type="ARBA" id="ARBA00022842"/>
    </source>
</evidence>
<evidence type="ECO:0000256" key="2">
    <source>
        <dbReference type="ARBA" id="ARBA00001946"/>
    </source>
</evidence>
<organism evidence="16 17">
    <name type="scientific">Carpinus fangiana</name>
    <dbReference type="NCBI Taxonomy" id="176857"/>
    <lineage>
        <taxon>Eukaryota</taxon>
        <taxon>Viridiplantae</taxon>
        <taxon>Streptophyta</taxon>
        <taxon>Embryophyta</taxon>
        <taxon>Tracheophyta</taxon>
        <taxon>Spermatophyta</taxon>
        <taxon>Magnoliopsida</taxon>
        <taxon>eudicotyledons</taxon>
        <taxon>Gunneridae</taxon>
        <taxon>Pentapetalae</taxon>
        <taxon>rosids</taxon>
        <taxon>fabids</taxon>
        <taxon>Fagales</taxon>
        <taxon>Betulaceae</taxon>
        <taxon>Carpinus</taxon>
    </lineage>
</organism>
<evidence type="ECO:0000256" key="4">
    <source>
        <dbReference type="ARBA" id="ARBA00022723"/>
    </source>
</evidence>
<dbReference type="Gene3D" id="1.10.1520.10">
    <property type="entry name" value="Ribonuclease III domain"/>
    <property type="match status" value="2"/>
</dbReference>
<dbReference type="GO" id="GO:0046872">
    <property type="term" value="F:metal ion binding"/>
    <property type="evidence" value="ECO:0007669"/>
    <property type="project" value="UniProtKB-KW"/>
</dbReference>
<dbReference type="EMBL" id="CM017322">
    <property type="protein sequence ID" value="KAE8009828.1"/>
    <property type="molecule type" value="Genomic_DNA"/>
</dbReference>
<dbReference type="InterPro" id="IPR000999">
    <property type="entry name" value="RNase_III_dom"/>
</dbReference>
<dbReference type="GO" id="GO:0003723">
    <property type="term" value="F:RNA binding"/>
    <property type="evidence" value="ECO:0007669"/>
    <property type="project" value="UniProtKB-UniRule"/>
</dbReference>
<keyword evidence="3" id="KW-0540">Nuclease</keyword>
<dbReference type="InterPro" id="IPR036389">
    <property type="entry name" value="RNase_III_sf"/>
</dbReference>
<keyword evidence="9" id="KW-0460">Magnesium</keyword>
<name>A0A5N6QTI3_9ROSI</name>
<comment type="cofactor">
    <cofactor evidence="1">
        <name>Mn(2+)</name>
        <dbReference type="ChEBI" id="CHEBI:29035"/>
    </cofactor>
</comment>
<dbReference type="InterPro" id="IPR036085">
    <property type="entry name" value="PAZ_dom_sf"/>
</dbReference>
<evidence type="ECO:0000256" key="5">
    <source>
        <dbReference type="ARBA" id="ARBA00022737"/>
    </source>
</evidence>
<dbReference type="CDD" id="cd00593">
    <property type="entry name" value="RIBOc"/>
    <property type="match status" value="2"/>
</dbReference>
<feature type="domain" description="DRBM" evidence="13">
    <location>
        <begin position="712"/>
        <end position="779"/>
    </location>
</feature>
<dbReference type="InterPro" id="IPR014720">
    <property type="entry name" value="dsRBD_dom"/>
</dbReference>
<dbReference type="GO" id="GO:0004525">
    <property type="term" value="F:ribonuclease III activity"/>
    <property type="evidence" value="ECO:0007669"/>
    <property type="project" value="InterPro"/>
</dbReference>
<evidence type="ECO:0000313" key="16">
    <source>
        <dbReference type="EMBL" id="KAE8009828.1"/>
    </source>
</evidence>
<evidence type="ECO:0000256" key="7">
    <source>
        <dbReference type="ARBA" id="ARBA00022759"/>
    </source>
</evidence>
<dbReference type="Gene3D" id="2.170.260.10">
    <property type="entry name" value="paz domain"/>
    <property type="match status" value="1"/>
</dbReference>
<dbReference type="GO" id="GO:0000166">
    <property type="term" value="F:nucleotide binding"/>
    <property type="evidence" value="ECO:0007669"/>
    <property type="project" value="UniProtKB-KW"/>
</dbReference>
<evidence type="ECO:0000256" key="1">
    <source>
        <dbReference type="ARBA" id="ARBA00001936"/>
    </source>
</evidence>
<keyword evidence="4" id="KW-0479">Metal-binding</keyword>